<feature type="non-terminal residue" evidence="2">
    <location>
        <position position="1"/>
    </location>
</feature>
<feature type="region of interest" description="Disordered" evidence="1">
    <location>
        <begin position="28"/>
        <end position="63"/>
    </location>
</feature>
<protein>
    <submittedName>
        <fullName evidence="2">Uncharacterized protein</fullName>
    </submittedName>
</protein>
<sequence length="97" mass="10519">GWPTGQDGLVSTSSASCSSCKPQLIYTTSHKGARVNRDRTTDRRSAGLSSTVLPSVRGPTKNPAIKTQRRSVVQVLIEEQGWQMLHLRCVGAALNKQ</sequence>
<dbReference type="Proteomes" id="UP000485058">
    <property type="component" value="Unassembled WGS sequence"/>
</dbReference>
<name>A0A699ZHH8_HAELA</name>
<proteinExistence type="predicted"/>
<comment type="caution">
    <text evidence="2">The sequence shown here is derived from an EMBL/GenBank/DDBJ whole genome shotgun (WGS) entry which is preliminary data.</text>
</comment>
<organism evidence="2 3">
    <name type="scientific">Haematococcus lacustris</name>
    <name type="common">Green alga</name>
    <name type="synonym">Haematococcus pluvialis</name>
    <dbReference type="NCBI Taxonomy" id="44745"/>
    <lineage>
        <taxon>Eukaryota</taxon>
        <taxon>Viridiplantae</taxon>
        <taxon>Chlorophyta</taxon>
        <taxon>core chlorophytes</taxon>
        <taxon>Chlorophyceae</taxon>
        <taxon>CS clade</taxon>
        <taxon>Chlamydomonadales</taxon>
        <taxon>Haematococcaceae</taxon>
        <taxon>Haematococcus</taxon>
    </lineage>
</organism>
<dbReference type="AlphaFoldDB" id="A0A699ZHH8"/>
<dbReference type="EMBL" id="BLLF01001957">
    <property type="protein sequence ID" value="GFH22053.1"/>
    <property type="molecule type" value="Genomic_DNA"/>
</dbReference>
<evidence type="ECO:0000313" key="2">
    <source>
        <dbReference type="EMBL" id="GFH22053.1"/>
    </source>
</evidence>
<feature type="compositionally biased region" description="Basic and acidic residues" evidence="1">
    <location>
        <begin position="35"/>
        <end position="45"/>
    </location>
</feature>
<evidence type="ECO:0000313" key="3">
    <source>
        <dbReference type="Proteomes" id="UP000485058"/>
    </source>
</evidence>
<keyword evidence="3" id="KW-1185">Reference proteome</keyword>
<evidence type="ECO:0000256" key="1">
    <source>
        <dbReference type="SAM" id="MobiDB-lite"/>
    </source>
</evidence>
<accession>A0A699ZHH8</accession>
<reference evidence="2 3" key="1">
    <citation type="submission" date="2020-02" db="EMBL/GenBank/DDBJ databases">
        <title>Draft genome sequence of Haematococcus lacustris strain NIES-144.</title>
        <authorList>
            <person name="Morimoto D."/>
            <person name="Nakagawa S."/>
            <person name="Yoshida T."/>
            <person name="Sawayama S."/>
        </authorList>
    </citation>
    <scope>NUCLEOTIDE SEQUENCE [LARGE SCALE GENOMIC DNA]</scope>
    <source>
        <strain evidence="2 3">NIES-144</strain>
    </source>
</reference>
<gene>
    <name evidence="2" type="ORF">HaLaN_19458</name>
</gene>